<protein>
    <submittedName>
        <fullName evidence="1">Uncharacterized protein</fullName>
    </submittedName>
</protein>
<dbReference type="EMBL" id="VSSQ01106555">
    <property type="protein sequence ID" value="MPN46135.1"/>
    <property type="molecule type" value="Genomic_DNA"/>
</dbReference>
<proteinExistence type="predicted"/>
<sequence length="193" mass="20672">MDKTVAHTNGLYGQKPSDDATMAGILVRPKQAAILFSGPPMDPAEDSFLADRVLAFEGTRIVCGGTTGNIVGKYSGHMVLTDVDSGRLDIPPMGILPGIDLMTEGIITLTSVLEWIEVTQGNAGLLPKDNSGAVQVARALLNADEITLLVGLKVNPSYQNPDLPPSISIRKNLLEKIADRLTKLKKQVTIEFH</sequence>
<reference evidence="1" key="1">
    <citation type="submission" date="2019-08" db="EMBL/GenBank/DDBJ databases">
        <authorList>
            <person name="Kucharzyk K."/>
            <person name="Murdoch R.W."/>
            <person name="Higgins S."/>
            <person name="Loffler F."/>
        </authorList>
    </citation>
    <scope>NUCLEOTIDE SEQUENCE</scope>
</reference>
<dbReference type="AlphaFoldDB" id="A0A645I4A5"/>
<name>A0A645I4A5_9ZZZZ</name>
<organism evidence="1">
    <name type="scientific">bioreactor metagenome</name>
    <dbReference type="NCBI Taxonomy" id="1076179"/>
    <lineage>
        <taxon>unclassified sequences</taxon>
        <taxon>metagenomes</taxon>
        <taxon>ecological metagenomes</taxon>
    </lineage>
</organism>
<gene>
    <name evidence="1" type="ORF">SDC9_193718</name>
</gene>
<accession>A0A645I4A5</accession>
<comment type="caution">
    <text evidence="1">The sequence shown here is derived from an EMBL/GenBank/DDBJ whole genome shotgun (WGS) entry which is preliminary data.</text>
</comment>
<evidence type="ECO:0000313" key="1">
    <source>
        <dbReference type="EMBL" id="MPN46135.1"/>
    </source>
</evidence>